<comment type="caution">
    <text evidence="2">The sequence shown here is derived from an EMBL/GenBank/DDBJ whole genome shotgun (WGS) entry which is preliminary data.</text>
</comment>
<protein>
    <recommendedName>
        <fullName evidence="1">Reverse transcriptase domain-containing protein</fullName>
    </recommendedName>
</protein>
<dbReference type="Proteomes" id="UP001152795">
    <property type="component" value="Unassembled WGS sequence"/>
</dbReference>
<proteinExistence type="predicted"/>
<dbReference type="FunFam" id="3.10.10.10:FF:000003">
    <property type="entry name" value="Retrovirus-related Pol polyprotein from transposon 297-like Protein"/>
    <property type="match status" value="1"/>
</dbReference>
<dbReference type="Pfam" id="PF00078">
    <property type="entry name" value="RVT_1"/>
    <property type="match status" value="1"/>
</dbReference>
<dbReference type="PANTHER" id="PTHR37984:SF7">
    <property type="entry name" value="INTEGRASE CATALYTIC DOMAIN-CONTAINING PROTEIN"/>
    <property type="match status" value="1"/>
</dbReference>
<evidence type="ECO:0000259" key="1">
    <source>
        <dbReference type="Pfam" id="PF00078"/>
    </source>
</evidence>
<dbReference type="SUPFAM" id="SSF56672">
    <property type="entry name" value="DNA/RNA polymerases"/>
    <property type="match status" value="1"/>
</dbReference>
<dbReference type="CDD" id="cd01647">
    <property type="entry name" value="RT_LTR"/>
    <property type="match status" value="1"/>
</dbReference>
<gene>
    <name evidence="2" type="ORF">PACLA_8A045031</name>
</gene>
<evidence type="ECO:0000313" key="2">
    <source>
        <dbReference type="EMBL" id="CAB4019878.1"/>
    </source>
</evidence>
<dbReference type="Gene3D" id="3.30.70.270">
    <property type="match status" value="1"/>
</dbReference>
<accession>A0A6S7KH92</accession>
<dbReference type="InterPro" id="IPR043128">
    <property type="entry name" value="Rev_trsase/Diguanyl_cyclase"/>
</dbReference>
<dbReference type="OrthoDB" id="5986544at2759"/>
<keyword evidence="3" id="KW-1185">Reference proteome</keyword>
<sequence>MDVFQGLGGLDGDYHIKVDPLVPPVVYPARKIPFAIKDKFKDELCRIEKIGAITKVTEPSEWVNSIVVTEKKNGNLRICLDPRALNKAVRKHYPMKTVEEVEAELEGSTVFSTLDASSEFWHIKLDEKSSKLTTFNTPYGRYRFLRLPFGLNSAPE</sequence>
<dbReference type="AlphaFoldDB" id="A0A6S7KH92"/>
<organism evidence="2 3">
    <name type="scientific">Paramuricea clavata</name>
    <name type="common">Red gorgonian</name>
    <name type="synonym">Violescent sea-whip</name>
    <dbReference type="NCBI Taxonomy" id="317549"/>
    <lineage>
        <taxon>Eukaryota</taxon>
        <taxon>Metazoa</taxon>
        <taxon>Cnidaria</taxon>
        <taxon>Anthozoa</taxon>
        <taxon>Octocorallia</taxon>
        <taxon>Malacalcyonacea</taxon>
        <taxon>Plexauridae</taxon>
        <taxon>Paramuricea</taxon>
    </lineage>
</organism>
<dbReference type="InterPro" id="IPR000477">
    <property type="entry name" value="RT_dom"/>
</dbReference>
<feature type="non-terminal residue" evidence="2">
    <location>
        <position position="156"/>
    </location>
</feature>
<reference evidence="2" key="1">
    <citation type="submission" date="2020-04" db="EMBL/GenBank/DDBJ databases">
        <authorList>
            <person name="Alioto T."/>
            <person name="Alioto T."/>
            <person name="Gomez Garrido J."/>
        </authorList>
    </citation>
    <scope>NUCLEOTIDE SEQUENCE</scope>
    <source>
        <strain evidence="2">A484AB</strain>
    </source>
</reference>
<dbReference type="PANTHER" id="PTHR37984">
    <property type="entry name" value="PROTEIN CBG26694"/>
    <property type="match status" value="1"/>
</dbReference>
<feature type="domain" description="Reverse transcriptase" evidence="1">
    <location>
        <begin position="70"/>
        <end position="155"/>
    </location>
</feature>
<dbReference type="Gene3D" id="3.10.10.10">
    <property type="entry name" value="HIV Type 1 Reverse Transcriptase, subunit A, domain 1"/>
    <property type="match status" value="1"/>
</dbReference>
<dbReference type="InterPro" id="IPR043502">
    <property type="entry name" value="DNA/RNA_pol_sf"/>
</dbReference>
<evidence type="ECO:0000313" key="3">
    <source>
        <dbReference type="Proteomes" id="UP001152795"/>
    </source>
</evidence>
<name>A0A6S7KH92_PARCT</name>
<dbReference type="EMBL" id="CACRXK020010667">
    <property type="protein sequence ID" value="CAB4019878.1"/>
    <property type="molecule type" value="Genomic_DNA"/>
</dbReference>
<dbReference type="InterPro" id="IPR050951">
    <property type="entry name" value="Retrovirus_Pol_polyprotein"/>
</dbReference>